<reference evidence="4" key="1">
    <citation type="journal article" date="2017" name="Nat. Commun.">
        <title>The asparagus genome sheds light on the origin and evolution of a young Y chromosome.</title>
        <authorList>
            <person name="Harkess A."/>
            <person name="Zhou J."/>
            <person name="Xu C."/>
            <person name="Bowers J.E."/>
            <person name="Van der Hulst R."/>
            <person name="Ayyampalayam S."/>
            <person name="Mercati F."/>
            <person name="Riccardi P."/>
            <person name="McKain M.R."/>
            <person name="Kakrana A."/>
            <person name="Tang H."/>
            <person name="Ray J."/>
            <person name="Groenendijk J."/>
            <person name="Arikit S."/>
            <person name="Mathioni S.M."/>
            <person name="Nakano M."/>
            <person name="Shan H."/>
            <person name="Telgmann-Rauber A."/>
            <person name="Kanno A."/>
            <person name="Yue Z."/>
            <person name="Chen H."/>
            <person name="Li W."/>
            <person name="Chen Y."/>
            <person name="Xu X."/>
            <person name="Zhang Y."/>
            <person name="Luo S."/>
            <person name="Chen H."/>
            <person name="Gao J."/>
            <person name="Mao Z."/>
            <person name="Pires J.C."/>
            <person name="Luo M."/>
            <person name="Kudrna D."/>
            <person name="Wing R.A."/>
            <person name="Meyers B.C."/>
            <person name="Yi K."/>
            <person name="Kong H."/>
            <person name="Lavrijsen P."/>
            <person name="Sunseri F."/>
            <person name="Falavigna A."/>
            <person name="Ye Y."/>
            <person name="Leebens-Mack J.H."/>
            <person name="Chen G."/>
        </authorList>
    </citation>
    <scope>NUCLEOTIDE SEQUENCE [LARGE SCALE GENOMIC DNA]</scope>
    <source>
        <strain evidence="4">cv. DH0086</strain>
    </source>
</reference>
<dbReference type="EMBL" id="CM007383">
    <property type="protein sequence ID" value="ONK73927.1"/>
    <property type="molecule type" value="Genomic_DNA"/>
</dbReference>
<dbReference type="InterPro" id="IPR005174">
    <property type="entry name" value="KIB1-4_b-propeller"/>
</dbReference>
<name>A0A5P1F947_ASPOF</name>
<dbReference type="Gramene" id="ONK73927">
    <property type="protein sequence ID" value="ONK73927"/>
    <property type="gene ID" value="A4U43_C03F1010"/>
</dbReference>
<dbReference type="PANTHER" id="PTHR44586">
    <property type="entry name" value="F-BOX DOMAIN CONTAINING PROTEIN, EXPRESSED"/>
    <property type="match status" value="1"/>
</dbReference>
<gene>
    <name evidence="3" type="ORF">A4U43_C03F1010</name>
</gene>
<evidence type="ECO:0000313" key="3">
    <source>
        <dbReference type="EMBL" id="ONK73927.1"/>
    </source>
</evidence>
<organism evidence="3 4">
    <name type="scientific">Asparagus officinalis</name>
    <name type="common">Garden asparagus</name>
    <dbReference type="NCBI Taxonomy" id="4686"/>
    <lineage>
        <taxon>Eukaryota</taxon>
        <taxon>Viridiplantae</taxon>
        <taxon>Streptophyta</taxon>
        <taxon>Embryophyta</taxon>
        <taxon>Tracheophyta</taxon>
        <taxon>Spermatophyta</taxon>
        <taxon>Magnoliopsida</taxon>
        <taxon>Liliopsida</taxon>
        <taxon>Asparagales</taxon>
        <taxon>Asparagaceae</taxon>
        <taxon>Asparagoideae</taxon>
        <taxon>Asparagus</taxon>
    </lineage>
</organism>
<accession>A0A5P1F947</accession>
<dbReference type="OMA" id="IASPENC"/>
<sequence length="422" mass="46943">MLDSRIYRGSRASSSSSSIETLATSAMASGTVPSSHPDWANLLGEVLTLIAKRLSAVDYCSFSAVCTSWASIASPENCMPRPLRRSQPYLLFSGDGAGDCEQSDFCTLFDFQDNSFIKIHPLPEIRGKWIVGSQFGWVTVIDELGNPGLLNPFNRSRIELPSIRPYPYADPVDDSEGSRISHDDGDQCYTKIQGGLAVGIRKLVLSSNPTHGDFAAVAIGRRGDLMFARSGEEKWNLLYADTRRPMADVIYRDGKFLALTIFGKIYAFDLHCPFSPLRKSLFAKSRGGYSATRYLVDSSGVLLHVFRKSVFVEEKSTDQTNLFEISSLDPETGTWIPVRSLGDRSLFIGSWCSVSLSAKGMSGLEENRVYFTDDFWDILTAEKGFERDIGIFDLSSQSFKNCYPPELRLTWPPPIWITPPHI</sequence>
<dbReference type="Gene3D" id="1.20.1280.50">
    <property type="match status" value="1"/>
</dbReference>
<protein>
    <recommendedName>
        <fullName evidence="5">DUF295 domain-containing protein</fullName>
    </recommendedName>
</protein>
<dbReference type="InterPro" id="IPR001810">
    <property type="entry name" value="F-box_dom"/>
</dbReference>
<dbReference type="Pfam" id="PF00646">
    <property type="entry name" value="F-box"/>
    <property type="match status" value="1"/>
</dbReference>
<feature type="domain" description="F-box" evidence="1">
    <location>
        <begin position="45"/>
        <end position="73"/>
    </location>
</feature>
<dbReference type="Pfam" id="PF03478">
    <property type="entry name" value="Beta-prop_KIB1-4"/>
    <property type="match status" value="1"/>
</dbReference>
<dbReference type="CDD" id="cd09917">
    <property type="entry name" value="F-box_SF"/>
    <property type="match status" value="1"/>
</dbReference>
<dbReference type="InterPro" id="IPR036047">
    <property type="entry name" value="F-box-like_dom_sf"/>
</dbReference>
<keyword evidence="4" id="KW-1185">Reference proteome</keyword>
<dbReference type="PANTHER" id="PTHR44586:SF25">
    <property type="entry name" value="(WILD MALAYSIAN BANANA) HYPOTHETICAL PROTEIN"/>
    <property type="match status" value="1"/>
</dbReference>
<evidence type="ECO:0008006" key="5">
    <source>
        <dbReference type="Google" id="ProtNLM"/>
    </source>
</evidence>
<dbReference type="Proteomes" id="UP000243459">
    <property type="component" value="Chromosome 3"/>
</dbReference>
<evidence type="ECO:0000313" key="4">
    <source>
        <dbReference type="Proteomes" id="UP000243459"/>
    </source>
</evidence>
<feature type="domain" description="KIB1-4 beta-propeller" evidence="2">
    <location>
        <begin position="109"/>
        <end position="393"/>
    </location>
</feature>
<dbReference type="SUPFAM" id="SSF81383">
    <property type="entry name" value="F-box domain"/>
    <property type="match status" value="1"/>
</dbReference>
<evidence type="ECO:0000259" key="2">
    <source>
        <dbReference type="Pfam" id="PF03478"/>
    </source>
</evidence>
<evidence type="ECO:0000259" key="1">
    <source>
        <dbReference type="Pfam" id="PF00646"/>
    </source>
</evidence>
<proteinExistence type="predicted"/>
<dbReference type="AlphaFoldDB" id="A0A5P1F947"/>